<dbReference type="GO" id="GO:0004540">
    <property type="term" value="F:RNA nuclease activity"/>
    <property type="evidence" value="ECO:0007669"/>
    <property type="project" value="InterPro"/>
</dbReference>
<organism evidence="10 11">
    <name type="scientific">Caballeronia fortuita</name>
    <dbReference type="NCBI Taxonomy" id="1777138"/>
    <lineage>
        <taxon>Bacteria</taxon>
        <taxon>Pseudomonadati</taxon>
        <taxon>Pseudomonadota</taxon>
        <taxon>Betaproteobacteria</taxon>
        <taxon>Burkholderiales</taxon>
        <taxon>Burkholderiaceae</taxon>
        <taxon>Caballeronia</taxon>
    </lineage>
</organism>
<comment type="caution">
    <text evidence="10">The sequence shown here is derived from an EMBL/GenBank/DDBJ whole genome shotgun (WGS) entry which is preliminary data.</text>
</comment>
<dbReference type="SUPFAM" id="SSF88723">
    <property type="entry name" value="PIN domain-like"/>
    <property type="match status" value="1"/>
</dbReference>
<feature type="binding site" evidence="8">
    <location>
        <position position="104"/>
    </location>
    <ligand>
        <name>Mg(2+)</name>
        <dbReference type="ChEBI" id="CHEBI:18420"/>
    </ligand>
</feature>
<keyword evidence="3 8" id="KW-0540">Nuclease</keyword>
<dbReference type="EMBL" id="FCNX02000001">
    <property type="protein sequence ID" value="SAK41714.1"/>
    <property type="molecule type" value="Genomic_DNA"/>
</dbReference>
<evidence type="ECO:0000256" key="5">
    <source>
        <dbReference type="ARBA" id="ARBA00022801"/>
    </source>
</evidence>
<keyword evidence="5 8" id="KW-0378">Hydrolase</keyword>
<evidence type="ECO:0000313" key="11">
    <source>
        <dbReference type="Proteomes" id="UP000054903"/>
    </source>
</evidence>
<dbReference type="STRING" id="1777138.AWB77_00374"/>
<dbReference type="HAMAP" id="MF_00265">
    <property type="entry name" value="VapC_Nob1"/>
    <property type="match status" value="1"/>
</dbReference>
<evidence type="ECO:0000256" key="8">
    <source>
        <dbReference type="HAMAP-Rule" id="MF_00265"/>
    </source>
</evidence>
<evidence type="ECO:0000256" key="3">
    <source>
        <dbReference type="ARBA" id="ARBA00022722"/>
    </source>
</evidence>
<dbReference type="PANTHER" id="PTHR33653:SF1">
    <property type="entry name" value="RIBONUCLEASE VAPC2"/>
    <property type="match status" value="1"/>
</dbReference>
<evidence type="ECO:0000313" key="10">
    <source>
        <dbReference type="EMBL" id="SAK41714.1"/>
    </source>
</evidence>
<dbReference type="GO" id="GO:0090729">
    <property type="term" value="F:toxin activity"/>
    <property type="evidence" value="ECO:0007669"/>
    <property type="project" value="UniProtKB-KW"/>
</dbReference>
<reference evidence="10" key="1">
    <citation type="submission" date="2016-01" db="EMBL/GenBank/DDBJ databases">
        <authorList>
            <person name="Peeters C."/>
        </authorList>
    </citation>
    <scope>NUCLEOTIDE SEQUENCE</scope>
    <source>
        <strain evidence="10">LMG 29320</strain>
    </source>
</reference>
<comment type="cofactor">
    <cofactor evidence="1 8">
        <name>Mg(2+)</name>
        <dbReference type="ChEBI" id="CHEBI:18420"/>
    </cofactor>
</comment>
<proteinExistence type="inferred from homology"/>
<dbReference type="GO" id="GO:0016787">
    <property type="term" value="F:hydrolase activity"/>
    <property type="evidence" value="ECO:0007669"/>
    <property type="project" value="UniProtKB-KW"/>
</dbReference>
<dbReference type="AlphaFoldDB" id="A0A157Z878"/>
<keyword evidence="11" id="KW-1185">Reference proteome</keyword>
<dbReference type="InterPro" id="IPR029060">
    <property type="entry name" value="PIN-like_dom_sf"/>
</dbReference>
<dbReference type="InterPro" id="IPR050556">
    <property type="entry name" value="Type_II_TA_system_RNase"/>
</dbReference>
<keyword evidence="2 8" id="KW-1277">Toxin-antitoxin system</keyword>
<dbReference type="PANTHER" id="PTHR33653">
    <property type="entry name" value="RIBONUCLEASE VAPC2"/>
    <property type="match status" value="1"/>
</dbReference>
<dbReference type="CDD" id="cd18746">
    <property type="entry name" value="PIN_VapC4-5_FitB-like"/>
    <property type="match status" value="1"/>
</dbReference>
<feature type="domain" description="PIN" evidence="9">
    <location>
        <begin position="4"/>
        <end position="130"/>
    </location>
</feature>
<sequence length="138" mass="15667">MFLADTNVISETRREDRANGGVRAFFDGARRRKEKVYLSVITVGELRRGVDSLRHRGDSLQAGHVEAWLRSVLLEYDDGIVPVDRKIGEMWGQLRARHPEPAVDKLIAATALVYNLTVVTRNIRDFEAIGVKMFNPFD</sequence>
<feature type="binding site" evidence="8">
    <location>
        <position position="5"/>
    </location>
    <ligand>
        <name>Mg(2+)</name>
        <dbReference type="ChEBI" id="CHEBI:18420"/>
    </ligand>
</feature>
<dbReference type="OrthoDB" id="9804823at2"/>
<keyword evidence="8" id="KW-0800">Toxin</keyword>
<comment type="similarity">
    <text evidence="7 8">Belongs to the PINc/VapC protein family.</text>
</comment>
<dbReference type="Pfam" id="PF01850">
    <property type="entry name" value="PIN"/>
    <property type="match status" value="1"/>
</dbReference>
<accession>A0A157Z878</accession>
<dbReference type="Proteomes" id="UP000054903">
    <property type="component" value="Unassembled WGS sequence"/>
</dbReference>
<evidence type="ECO:0000256" key="7">
    <source>
        <dbReference type="ARBA" id="ARBA00038093"/>
    </source>
</evidence>
<protein>
    <recommendedName>
        <fullName evidence="8">Ribonuclease VapC</fullName>
        <shortName evidence="8">RNase VapC</shortName>
        <ecNumber evidence="8">3.1.-.-</ecNumber>
    </recommendedName>
    <alternativeName>
        <fullName evidence="8">Toxin VapC</fullName>
    </alternativeName>
</protein>
<evidence type="ECO:0000256" key="4">
    <source>
        <dbReference type="ARBA" id="ARBA00022723"/>
    </source>
</evidence>
<dbReference type="EC" id="3.1.-.-" evidence="8"/>
<evidence type="ECO:0000256" key="2">
    <source>
        <dbReference type="ARBA" id="ARBA00022649"/>
    </source>
</evidence>
<comment type="function">
    <text evidence="8">Toxic component of a toxin-antitoxin (TA) system. An RNase.</text>
</comment>
<name>A0A157Z878_9BURK</name>
<evidence type="ECO:0000256" key="1">
    <source>
        <dbReference type="ARBA" id="ARBA00001946"/>
    </source>
</evidence>
<evidence type="ECO:0000259" key="9">
    <source>
        <dbReference type="Pfam" id="PF01850"/>
    </source>
</evidence>
<keyword evidence="6 8" id="KW-0460">Magnesium</keyword>
<dbReference type="RefSeq" id="WP_061132680.1">
    <property type="nucleotide sequence ID" value="NZ_FCNX02000001.1"/>
</dbReference>
<dbReference type="GO" id="GO:0000287">
    <property type="term" value="F:magnesium ion binding"/>
    <property type="evidence" value="ECO:0007669"/>
    <property type="project" value="UniProtKB-UniRule"/>
</dbReference>
<dbReference type="InterPro" id="IPR002716">
    <property type="entry name" value="PIN_dom"/>
</dbReference>
<evidence type="ECO:0000256" key="6">
    <source>
        <dbReference type="ARBA" id="ARBA00022842"/>
    </source>
</evidence>
<gene>
    <name evidence="8" type="primary">vapC</name>
    <name evidence="10" type="ORF">AWB77_00374</name>
</gene>
<dbReference type="InterPro" id="IPR022907">
    <property type="entry name" value="VapC_family"/>
</dbReference>
<keyword evidence="4 8" id="KW-0479">Metal-binding</keyword>
<dbReference type="Gene3D" id="3.40.50.1010">
    <property type="entry name" value="5'-nuclease"/>
    <property type="match status" value="1"/>
</dbReference>